<protein>
    <submittedName>
        <fullName evidence="7">D-isomer specific 2-hydroxyacid dehydrogenase NAD-binding protein</fullName>
    </submittedName>
</protein>
<sequence>MSRYKIVNVEPYWDEYGIEREVAKQIDAEAVFIKTIDYERIYKEIPDCDALVIQYLKIDDALLDRMPKCKIIVRSAIGVNNIDLKACADRGVMVANVPDYMQGEVADHIMAMFLAVNRKLTFLNKQVRSGAWSAEDARPMYLLKTQSMGILGCGQIGQMTAARAQSFGMKIYGYDPFLPREVFDKLNIIQVNSLDAFFSTIDHLSIHMPLTEETRHIVNYERLCRLKPHSIVLNSSRGPVLSSDGLYRALKEGRIYGAGLDVLEEEPPQFPLPLAEFDTVLFSPHIAYYSQEGEINMKRKSFEEVVRFFTEGRPKHWVNQKFFPAS</sequence>
<evidence type="ECO:0000259" key="5">
    <source>
        <dbReference type="Pfam" id="PF00389"/>
    </source>
</evidence>
<dbReference type="CDD" id="cd05299">
    <property type="entry name" value="CtBP_dh"/>
    <property type="match status" value="1"/>
</dbReference>
<dbReference type="PANTHER" id="PTHR43761:SF1">
    <property type="entry name" value="D-ISOMER SPECIFIC 2-HYDROXYACID DEHYDROGENASE CATALYTIC DOMAIN-CONTAINING PROTEIN-RELATED"/>
    <property type="match status" value="1"/>
</dbReference>
<evidence type="ECO:0000256" key="3">
    <source>
        <dbReference type="ARBA" id="ARBA00023027"/>
    </source>
</evidence>
<dbReference type="SUPFAM" id="SSF52283">
    <property type="entry name" value="Formate/glycerate dehydrogenase catalytic domain-like"/>
    <property type="match status" value="1"/>
</dbReference>
<dbReference type="GO" id="GO:0051287">
    <property type="term" value="F:NAD binding"/>
    <property type="evidence" value="ECO:0007669"/>
    <property type="project" value="InterPro"/>
</dbReference>
<dbReference type="GO" id="GO:0016616">
    <property type="term" value="F:oxidoreductase activity, acting on the CH-OH group of donors, NAD or NADP as acceptor"/>
    <property type="evidence" value="ECO:0007669"/>
    <property type="project" value="InterPro"/>
</dbReference>
<keyword evidence="3" id="KW-0520">NAD</keyword>
<dbReference type="Gene3D" id="3.40.50.720">
    <property type="entry name" value="NAD(P)-binding Rossmann-like Domain"/>
    <property type="match status" value="2"/>
</dbReference>
<evidence type="ECO:0000313" key="7">
    <source>
        <dbReference type="EMBL" id="SBW07384.1"/>
    </source>
</evidence>
<evidence type="ECO:0000256" key="4">
    <source>
        <dbReference type="RuleBase" id="RU003719"/>
    </source>
</evidence>
<dbReference type="Pfam" id="PF00389">
    <property type="entry name" value="2-Hacid_dh"/>
    <property type="match status" value="1"/>
</dbReference>
<dbReference type="InterPro" id="IPR036291">
    <property type="entry name" value="NAD(P)-bd_dom_sf"/>
</dbReference>
<dbReference type="InterPro" id="IPR006139">
    <property type="entry name" value="D-isomer_2_OHA_DH_cat_dom"/>
</dbReference>
<feature type="domain" description="D-isomer specific 2-hydroxyacid dehydrogenase catalytic" evidence="5">
    <location>
        <begin position="25"/>
        <end position="319"/>
    </location>
</feature>
<name>A0A212K6N7_9DELT</name>
<dbReference type="PROSITE" id="PS00065">
    <property type="entry name" value="D_2_HYDROXYACID_DH_1"/>
    <property type="match status" value="1"/>
</dbReference>
<dbReference type="SUPFAM" id="SSF51735">
    <property type="entry name" value="NAD(P)-binding Rossmann-fold domains"/>
    <property type="match status" value="1"/>
</dbReference>
<proteinExistence type="inferred from homology"/>
<dbReference type="InterPro" id="IPR043322">
    <property type="entry name" value="CtBP"/>
</dbReference>
<dbReference type="GO" id="GO:0003714">
    <property type="term" value="F:transcription corepressor activity"/>
    <property type="evidence" value="ECO:0007669"/>
    <property type="project" value="InterPro"/>
</dbReference>
<evidence type="ECO:0000259" key="6">
    <source>
        <dbReference type="Pfam" id="PF02826"/>
    </source>
</evidence>
<feature type="domain" description="D-isomer specific 2-hydroxyacid dehydrogenase NAD-binding" evidence="6">
    <location>
        <begin position="110"/>
        <end position="287"/>
    </location>
</feature>
<dbReference type="AlphaFoldDB" id="A0A212K6N7"/>
<dbReference type="InterPro" id="IPR006140">
    <property type="entry name" value="D-isomer_DH_NAD-bd"/>
</dbReference>
<dbReference type="InterPro" id="IPR050418">
    <property type="entry name" value="D-iso_2-hydroxyacid_DH_PdxB"/>
</dbReference>
<dbReference type="PANTHER" id="PTHR43761">
    <property type="entry name" value="D-ISOMER SPECIFIC 2-HYDROXYACID DEHYDROGENASE FAMILY PROTEIN (AFU_ORTHOLOGUE AFUA_1G13630)"/>
    <property type="match status" value="1"/>
</dbReference>
<comment type="similarity">
    <text evidence="1 4">Belongs to the D-isomer specific 2-hydroxyacid dehydrogenase family.</text>
</comment>
<organism evidence="7">
    <name type="scientific">uncultured delta proteobacterium</name>
    <dbReference type="NCBI Taxonomy" id="34034"/>
    <lineage>
        <taxon>Bacteria</taxon>
        <taxon>Deltaproteobacteria</taxon>
        <taxon>environmental samples</taxon>
    </lineage>
</organism>
<gene>
    <name evidence="7" type="ORF">KL86DPRO_30046</name>
</gene>
<accession>A0A212K6N7</accession>
<dbReference type="EMBL" id="FLUQ01000003">
    <property type="protein sequence ID" value="SBW07384.1"/>
    <property type="molecule type" value="Genomic_DNA"/>
</dbReference>
<dbReference type="Pfam" id="PF02826">
    <property type="entry name" value="2-Hacid_dh_C"/>
    <property type="match status" value="1"/>
</dbReference>
<keyword evidence="2 4" id="KW-0560">Oxidoreductase</keyword>
<reference evidence="7" key="1">
    <citation type="submission" date="2016-04" db="EMBL/GenBank/DDBJ databases">
        <authorList>
            <person name="Evans L.H."/>
            <person name="Alamgir A."/>
            <person name="Owens N."/>
            <person name="Weber N.D."/>
            <person name="Virtaneva K."/>
            <person name="Barbian K."/>
            <person name="Babar A."/>
            <person name="Rosenke K."/>
        </authorList>
    </citation>
    <scope>NUCLEOTIDE SEQUENCE</scope>
    <source>
        <strain evidence="7">86</strain>
    </source>
</reference>
<evidence type="ECO:0000256" key="1">
    <source>
        <dbReference type="ARBA" id="ARBA00005854"/>
    </source>
</evidence>
<evidence type="ECO:0000256" key="2">
    <source>
        <dbReference type="ARBA" id="ARBA00023002"/>
    </source>
</evidence>
<dbReference type="InterPro" id="IPR029752">
    <property type="entry name" value="D-isomer_DH_CS1"/>
</dbReference>